<dbReference type="AlphaFoldDB" id="A0A2T7ES13"/>
<organism evidence="2 3">
    <name type="scientific">Panicum hallii var. hallii</name>
    <dbReference type="NCBI Taxonomy" id="1504633"/>
    <lineage>
        <taxon>Eukaryota</taxon>
        <taxon>Viridiplantae</taxon>
        <taxon>Streptophyta</taxon>
        <taxon>Embryophyta</taxon>
        <taxon>Tracheophyta</taxon>
        <taxon>Spermatophyta</taxon>
        <taxon>Magnoliopsida</taxon>
        <taxon>Liliopsida</taxon>
        <taxon>Poales</taxon>
        <taxon>Poaceae</taxon>
        <taxon>PACMAD clade</taxon>
        <taxon>Panicoideae</taxon>
        <taxon>Panicodae</taxon>
        <taxon>Paniceae</taxon>
        <taxon>Panicinae</taxon>
        <taxon>Panicum</taxon>
        <taxon>Panicum sect. Panicum</taxon>
    </lineage>
</organism>
<dbReference type="Proteomes" id="UP000244336">
    <property type="component" value="Chromosome 2"/>
</dbReference>
<sequence length="232" mass="25187">MDRKLRLIRHKSCIHGSCICRGLSTSWSPCPLVGGLERREQTFLGRASKQVCAFLWLDTRQVVALRHGGTVQFSMATCKSRPCPAGPKWGTRSGPAGGSRHTHRHVHAPAGRHMPISRWHAGLTWPHLPTATAVSFRFFPLRPPYVPSAPSPPAPLSLPPLSARLSRTCPPSPLPFPSLSLSLRPPPRRRLRATAAAALAAVLGGPCAPNEQVSPPILSGSRLRFFVLVNNL</sequence>
<name>A0A2T7ES13_9POAL</name>
<feature type="region of interest" description="Disordered" evidence="1">
    <location>
        <begin position="84"/>
        <end position="104"/>
    </location>
</feature>
<reference evidence="2 3" key="1">
    <citation type="submission" date="2018-04" db="EMBL/GenBank/DDBJ databases">
        <title>WGS assembly of Panicum hallii var. hallii HAL2.</title>
        <authorList>
            <person name="Lovell J."/>
            <person name="Jenkins J."/>
            <person name="Lowry D."/>
            <person name="Mamidi S."/>
            <person name="Sreedasyam A."/>
            <person name="Weng X."/>
            <person name="Barry K."/>
            <person name="Bonette J."/>
            <person name="Campitelli B."/>
            <person name="Daum C."/>
            <person name="Gordon S."/>
            <person name="Gould B."/>
            <person name="Lipzen A."/>
            <person name="MacQueen A."/>
            <person name="Palacio-Mejia J."/>
            <person name="Plott C."/>
            <person name="Shakirov E."/>
            <person name="Shu S."/>
            <person name="Yoshinaga Y."/>
            <person name="Zane M."/>
            <person name="Rokhsar D."/>
            <person name="Grimwood J."/>
            <person name="Schmutz J."/>
            <person name="Juenger T."/>
        </authorList>
    </citation>
    <scope>NUCLEOTIDE SEQUENCE [LARGE SCALE GENOMIC DNA]</scope>
    <source>
        <strain evidence="3">cv. HAL2</strain>
    </source>
</reference>
<accession>A0A2T7ES13</accession>
<dbReference type="Gramene" id="PUZ70623">
    <property type="protein sequence ID" value="PUZ70623"/>
    <property type="gene ID" value="GQ55_2G247500"/>
</dbReference>
<dbReference type="EMBL" id="CM009750">
    <property type="protein sequence ID" value="PUZ70623.1"/>
    <property type="molecule type" value="Genomic_DNA"/>
</dbReference>
<protein>
    <submittedName>
        <fullName evidence="2">Uncharacterized protein</fullName>
    </submittedName>
</protein>
<evidence type="ECO:0000256" key="1">
    <source>
        <dbReference type="SAM" id="MobiDB-lite"/>
    </source>
</evidence>
<keyword evidence="3" id="KW-1185">Reference proteome</keyword>
<evidence type="ECO:0000313" key="2">
    <source>
        <dbReference type="EMBL" id="PUZ70623.1"/>
    </source>
</evidence>
<proteinExistence type="predicted"/>
<gene>
    <name evidence="2" type="ORF">GQ55_2G247500</name>
</gene>
<evidence type="ECO:0000313" key="3">
    <source>
        <dbReference type="Proteomes" id="UP000244336"/>
    </source>
</evidence>